<organism evidence="2 3">
    <name type="scientific">Pedobacter cryoconitis</name>
    <dbReference type="NCBI Taxonomy" id="188932"/>
    <lineage>
        <taxon>Bacteria</taxon>
        <taxon>Pseudomonadati</taxon>
        <taxon>Bacteroidota</taxon>
        <taxon>Sphingobacteriia</taxon>
        <taxon>Sphingobacteriales</taxon>
        <taxon>Sphingobacteriaceae</taxon>
        <taxon>Pedobacter</taxon>
    </lineage>
</organism>
<name>A0A7W8YQ98_9SPHI</name>
<feature type="transmembrane region" description="Helical" evidence="1">
    <location>
        <begin position="25"/>
        <end position="50"/>
    </location>
</feature>
<keyword evidence="1" id="KW-0812">Transmembrane</keyword>
<accession>A0A7W8YQ98</accession>
<dbReference type="AlphaFoldDB" id="A0A7W8YQ98"/>
<keyword evidence="1" id="KW-1133">Transmembrane helix</keyword>
<sequence length="131" mass="15756">MKPLKYLYYRLYIYYSERPLPQLKVFFAIFGLILLNILSLFNILQIARGIKIKPSSLELEEFTIWAVLFSFPIYVLYAHYLKSGYHDQIINEFGRETKRQKLVSRLLVFLYFTFTFVGCGFAIWLRQEIFK</sequence>
<evidence type="ECO:0000256" key="1">
    <source>
        <dbReference type="SAM" id="Phobius"/>
    </source>
</evidence>
<dbReference type="Proteomes" id="UP000537718">
    <property type="component" value="Unassembled WGS sequence"/>
</dbReference>
<gene>
    <name evidence="2" type="ORF">HDE69_000812</name>
</gene>
<feature type="transmembrane region" description="Helical" evidence="1">
    <location>
        <begin position="102"/>
        <end position="125"/>
    </location>
</feature>
<keyword evidence="1" id="KW-0472">Membrane</keyword>
<feature type="transmembrane region" description="Helical" evidence="1">
    <location>
        <begin position="62"/>
        <end position="81"/>
    </location>
</feature>
<evidence type="ECO:0000313" key="2">
    <source>
        <dbReference type="EMBL" id="MBB5619774.1"/>
    </source>
</evidence>
<proteinExistence type="predicted"/>
<comment type="caution">
    <text evidence="2">The sequence shown here is derived from an EMBL/GenBank/DDBJ whole genome shotgun (WGS) entry which is preliminary data.</text>
</comment>
<evidence type="ECO:0000313" key="3">
    <source>
        <dbReference type="Proteomes" id="UP000537718"/>
    </source>
</evidence>
<dbReference type="EMBL" id="JACHCF010000002">
    <property type="protein sequence ID" value="MBB5619774.1"/>
    <property type="molecule type" value="Genomic_DNA"/>
</dbReference>
<reference evidence="2 3" key="1">
    <citation type="submission" date="2020-08" db="EMBL/GenBank/DDBJ databases">
        <title>Genomic Encyclopedia of Type Strains, Phase IV (KMG-V): Genome sequencing to study the core and pangenomes of soil and plant-associated prokaryotes.</title>
        <authorList>
            <person name="Whitman W."/>
        </authorList>
    </citation>
    <scope>NUCLEOTIDE SEQUENCE [LARGE SCALE GENOMIC DNA]</scope>
    <source>
        <strain evidence="2 3">MP7CTX6</strain>
    </source>
</reference>
<protein>
    <submittedName>
        <fullName evidence="2">Uncharacterized protein</fullName>
    </submittedName>
</protein>